<dbReference type="FunFam" id="1.10.287.370:FF:000003">
    <property type="entry name" value="Prefoldin subunit 6"/>
    <property type="match status" value="1"/>
</dbReference>
<reference evidence="6" key="2">
    <citation type="submission" date="2022-08" db="UniProtKB">
        <authorList>
            <consortium name="EnsemblMetazoa"/>
        </authorList>
    </citation>
    <scope>IDENTIFICATION</scope>
    <source>
        <strain evidence="6">STECLA/ALBI9_A</strain>
    </source>
</reference>
<dbReference type="Gene3D" id="2.40.10.10">
    <property type="entry name" value="Trypsin-like serine proteases"/>
    <property type="match status" value="1"/>
</dbReference>
<dbReference type="GO" id="GO:0051087">
    <property type="term" value="F:protein-folding chaperone binding"/>
    <property type="evidence" value="ECO:0007669"/>
    <property type="project" value="TreeGrafter"/>
</dbReference>
<protein>
    <recommendedName>
        <fullName evidence="4">Probable prefoldin subunit 6</fullName>
    </recommendedName>
</protein>
<dbReference type="SUPFAM" id="SSF46579">
    <property type="entry name" value="Prefoldin"/>
    <property type="match status" value="1"/>
</dbReference>
<keyword evidence="3" id="KW-0143">Chaperone</keyword>
<dbReference type="GO" id="GO:0051131">
    <property type="term" value="P:chaperone-mediated protein complex assembly"/>
    <property type="evidence" value="ECO:0007669"/>
    <property type="project" value="TreeGrafter"/>
</dbReference>
<dbReference type="GO" id="GO:0005737">
    <property type="term" value="C:cytoplasm"/>
    <property type="evidence" value="ECO:0007669"/>
    <property type="project" value="TreeGrafter"/>
</dbReference>
<dbReference type="VEuPathDB" id="VectorBase:AALB010201"/>
<comment type="similarity">
    <text evidence="1">Belongs to the prefoldin subunit beta family.</text>
</comment>
<dbReference type="CDD" id="cd23161">
    <property type="entry name" value="Prefoldin_6"/>
    <property type="match status" value="1"/>
</dbReference>
<dbReference type="GO" id="GO:0006508">
    <property type="term" value="P:proteolysis"/>
    <property type="evidence" value="ECO:0007669"/>
    <property type="project" value="InterPro"/>
</dbReference>
<keyword evidence="5" id="KW-0175">Coiled coil</keyword>
<evidence type="ECO:0000313" key="6">
    <source>
        <dbReference type="EnsemblMetazoa" id="AALB010201-PA"/>
    </source>
</evidence>
<keyword evidence="7" id="KW-1185">Reference proteome</keyword>
<evidence type="ECO:0000256" key="1">
    <source>
        <dbReference type="ARBA" id="ARBA00008045"/>
    </source>
</evidence>
<evidence type="ECO:0000256" key="2">
    <source>
        <dbReference type="ARBA" id="ARBA00011695"/>
    </source>
</evidence>
<dbReference type="GO" id="GO:0016272">
    <property type="term" value="C:prefoldin complex"/>
    <property type="evidence" value="ECO:0007669"/>
    <property type="project" value="InterPro"/>
</dbReference>
<organism evidence="6 7">
    <name type="scientific">Anopheles albimanus</name>
    <name type="common">New world malaria mosquito</name>
    <dbReference type="NCBI Taxonomy" id="7167"/>
    <lineage>
        <taxon>Eukaryota</taxon>
        <taxon>Metazoa</taxon>
        <taxon>Ecdysozoa</taxon>
        <taxon>Arthropoda</taxon>
        <taxon>Hexapoda</taxon>
        <taxon>Insecta</taxon>
        <taxon>Pterygota</taxon>
        <taxon>Neoptera</taxon>
        <taxon>Endopterygota</taxon>
        <taxon>Diptera</taxon>
        <taxon>Nematocera</taxon>
        <taxon>Culicoidea</taxon>
        <taxon>Culicidae</taxon>
        <taxon>Anophelinae</taxon>
        <taxon>Anopheles</taxon>
    </lineage>
</organism>
<proteinExistence type="inferred from homology"/>
<dbReference type="VEuPathDB" id="VectorBase:AALB20_026869"/>
<name>A0A182FUG6_ANOAL</name>
<dbReference type="EnsemblMetazoa" id="AALB010201-RA">
    <property type="protein sequence ID" value="AALB010201-PA"/>
    <property type="gene ID" value="AALB010201"/>
</dbReference>
<evidence type="ECO:0000256" key="4">
    <source>
        <dbReference type="ARBA" id="ARBA00072592"/>
    </source>
</evidence>
<dbReference type="STRING" id="7167.A0A182FUG6"/>
<dbReference type="PANTHER" id="PTHR21431">
    <property type="entry name" value="PREFOLDIN SUBUNIT 6"/>
    <property type="match status" value="1"/>
</dbReference>
<reference evidence="6 7" key="1">
    <citation type="journal article" date="2017" name="G3 (Bethesda)">
        <title>The Physical Genome Mapping of Anopheles albimanus Corrected Scaffold Misassemblies and Identified Interarm Rearrangements in Genus Anopheles.</title>
        <authorList>
            <person name="Artemov G.N."/>
            <person name="Peery A.N."/>
            <person name="Jiang X."/>
            <person name="Tu Z."/>
            <person name="Stegniy V.N."/>
            <person name="Sharakhova M.V."/>
            <person name="Sharakhov I.V."/>
        </authorList>
    </citation>
    <scope>NUCLEOTIDE SEQUENCE [LARGE SCALE GENOMIC DNA]</scope>
    <source>
        <strain evidence="6 7">ALBI9_A</strain>
    </source>
</reference>
<comment type="subunit">
    <text evidence="2">Heterohexamer of two PFD-alpha type and four PFD-beta type subunits.</text>
</comment>
<dbReference type="GO" id="GO:0006457">
    <property type="term" value="P:protein folding"/>
    <property type="evidence" value="ECO:0007669"/>
    <property type="project" value="InterPro"/>
</dbReference>
<accession>A0A182FUG6</accession>
<dbReference type="Pfam" id="PF01920">
    <property type="entry name" value="Prefoldin_2"/>
    <property type="match status" value="1"/>
</dbReference>
<dbReference type="InterPro" id="IPR043504">
    <property type="entry name" value="Peptidase_S1_PA_chymotrypsin"/>
</dbReference>
<dbReference type="InterPro" id="IPR002777">
    <property type="entry name" value="PFD_beta-like"/>
</dbReference>
<sequence length="196" mass="22584">MSRCVGSLIDEDYVLTSARCVYQIASENIIAYVNAKYVFNGETGTVSHGVAPSHVESVTIHNEYTPALQMDKEVAVLQRKLEAELKNFKDSQKEFSKLVQTQRQLDGQYLENKSILEELQLLKPTNTVYKLYGPVLVKQELDDSKQNVAKRIEYITKELKRCSENINQLEQKQDKYRANLQKLQQQYQSQMAMAKQ</sequence>
<evidence type="ECO:0000313" key="7">
    <source>
        <dbReference type="Proteomes" id="UP000069272"/>
    </source>
</evidence>
<dbReference type="InterPro" id="IPR009053">
    <property type="entry name" value="Prefoldin"/>
</dbReference>
<dbReference type="InterPro" id="IPR009003">
    <property type="entry name" value="Peptidase_S1_PA"/>
</dbReference>
<dbReference type="PANTHER" id="PTHR21431:SF0">
    <property type="entry name" value="PREFOLDIN SUBUNIT 6"/>
    <property type="match status" value="1"/>
</dbReference>
<dbReference type="Gene3D" id="1.10.287.370">
    <property type="match status" value="1"/>
</dbReference>
<evidence type="ECO:0000256" key="5">
    <source>
        <dbReference type="SAM" id="Coils"/>
    </source>
</evidence>
<feature type="coiled-coil region" evidence="5">
    <location>
        <begin position="152"/>
        <end position="193"/>
    </location>
</feature>
<dbReference type="SUPFAM" id="SSF50494">
    <property type="entry name" value="Trypsin-like serine proteases"/>
    <property type="match status" value="1"/>
</dbReference>
<dbReference type="Proteomes" id="UP000069272">
    <property type="component" value="Chromosome 3R"/>
</dbReference>
<dbReference type="AlphaFoldDB" id="A0A182FUG6"/>
<dbReference type="GO" id="GO:0051082">
    <property type="term" value="F:unfolded protein binding"/>
    <property type="evidence" value="ECO:0007669"/>
    <property type="project" value="InterPro"/>
</dbReference>
<evidence type="ECO:0000256" key="3">
    <source>
        <dbReference type="ARBA" id="ARBA00023186"/>
    </source>
</evidence>
<dbReference type="GO" id="GO:0004252">
    <property type="term" value="F:serine-type endopeptidase activity"/>
    <property type="evidence" value="ECO:0007669"/>
    <property type="project" value="InterPro"/>
</dbReference>